<dbReference type="InterPro" id="IPR015927">
    <property type="entry name" value="Peptidase_S24_S26A/B/C"/>
</dbReference>
<dbReference type="GO" id="GO:0003677">
    <property type="term" value="F:DNA binding"/>
    <property type="evidence" value="ECO:0007669"/>
    <property type="project" value="UniProtKB-KW"/>
</dbReference>
<dbReference type="Pfam" id="PF00717">
    <property type="entry name" value="Peptidase_S24"/>
    <property type="match status" value="1"/>
</dbReference>
<accession>G9YSE3</accession>
<dbReference type="AlphaFoldDB" id="G9YSE3"/>
<gene>
    <name evidence="5" type="ORF">HMPREF0372_02420</name>
</gene>
<dbReference type="CDD" id="cd06529">
    <property type="entry name" value="S24_LexA-like"/>
    <property type="match status" value="1"/>
</dbReference>
<evidence type="ECO:0000256" key="3">
    <source>
        <dbReference type="ARBA" id="ARBA00023163"/>
    </source>
</evidence>
<dbReference type="EMBL" id="AGCK01000208">
    <property type="protein sequence ID" value="EHM46139.1"/>
    <property type="molecule type" value="Genomic_DNA"/>
</dbReference>
<protein>
    <submittedName>
        <fullName evidence="5">Peptidase S24-like protein</fullName>
    </submittedName>
</protein>
<sequence>MIGNTTPPKGVKIAPSELSDEAKKIARDYEGLDRHGRNMTKIVITEEQKRMAEERRRRETGEAEPRGTRIIPLYYTPAAAGMTSPAVGEDFDYIEISNDAPRNADFAVKIDGDSMEPYIMDGSIVYVNREPLENGDVGIFYVDGDMLCKQYYKDDAGNVRLLSLNRARHDADRFISARSDDTILTYYGRVILPRRPLISWA</sequence>
<dbReference type="InterPro" id="IPR036286">
    <property type="entry name" value="LexA/Signal_pep-like_sf"/>
</dbReference>
<dbReference type="InterPro" id="IPR039418">
    <property type="entry name" value="LexA-like"/>
</dbReference>
<dbReference type="PANTHER" id="PTHR40661">
    <property type="match status" value="1"/>
</dbReference>
<reference evidence="5 6" key="1">
    <citation type="submission" date="2011-08" db="EMBL/GenBank/DDBJ databases">
        <authorList>
            <person name="Weinstock G."/>
            <person name="Sodergren E."/>
            <person name="Clifton S."/>
            <person name="Fulton L."/>
            <person name="Fulton B."/>
            <person name="Courtney L."/>
            <person name="Fronick C."/>
            <person name="Harrison M."/>
            <person name="Strong C."/>
            <person name="Farmer C."/>
            <person name="Delahaunty K."/>
            <person name="Markovic C."/>
            <person name="Hall O."/>
            <person name="Minx P."/>
            <person name="Tomlinson C."/>
            <person name="Mitreva M."/>
            <person name="Hou S."/>
            <person name="Chen J."/>
            <person name="Wollam A."/>
            <person name="Pepin K.H."/>
            <person name="Johnson M."/>
            <person name="Bhonagiri V."/>
            <person name="Zhang X."/>
            <person name="Suruliraj S."/>
            <person name="Warren W."/>
            <person name="Chinwalla A."/>
            <person name="Mardis E.R."/>
            <person name="Wilson R.K."/>
        </authorList>
    </citation>
    <scope>NUCLEOTIDE SEQUENCE [LARGE SCALE GENOMIC DNA]</scope>
    <source>
        <strain evidence="5 6">ATCC 29863</strain>
    </source>
</reference>
<feature type="domain" description="Peptidase S24/S26A/S26B/S26C" evidence="4">
    <location>
        <begin position="72"/>
        <end position="174"/>
    </location>
</feature>
<dbReference type="PATRIC" id="fig|411475.3.peg.2092"/>
<dbReference type="SUPFAM" id="SSF51306">
    <property type="entry name" value="LexA/Signal peptidase"/>
    <property type="match status" value="1"/>
</dbReference>
<evidence type="ECO:0000313" key="5">
    <source>
        <dbReference type="EMBL" id="EHM46139.1"/>
    </source>
</evidence>
<keyword evidence="3" id="KW-0804">Transcription</keyword>
<evidence type="ECO:0000256" key="1">
    <source>
        <dbReference type="ARBA" id="ARBA00023015"/>
    </source>
</evidence>
<dbReference type="HOGENOM" id="CLU_066192_1_1_9"/>
<evidence type="ECO:0000259" key="4">
    <source>
        <dbReference type="Pfam" id="PF00717"/>
    </source>
</evidence>
<name>G9YSE3_FLAPL</name>
<proteinExistence type="predicted"/>
<dbReference type="PANTHER" id="PTHR40661:SF1">
    <property type="entry name" value="HTH CRO_C1-TYPE DOMAIN-CONTAINING PROTEIN"/>
    <property type="match status" value="1"/>
</dbReference>
<comment type="caution">
    <text evidence="5">The sequence shown here is derived from an EMBL/GenBank/DDBJ whole genome shotgun (WGS) entry which is preliminary data.</text>
</comment>
<dbReference type="Gene3D" id="2.10.109.10">
    <property type="entry name" value="Umud Fragment, subunit A"/>
    <property type="match status" value="1"/>
</dbReference>
<evidence type="ECO:0000313" key="6">
    <source>
        <dbReference type="Proteomes" id="UP000004459"/>
    </source>
</evidence>
<keyword evidence="1" id="KW-0805">Transcription regulation</keyword>
<dbReference type="Proteomes" id="UP000004459">
    <property type="component" value="Unassembled WGS sequence"/>
</dbReference>
<keyword evidence="2" id="KW-0238">DNA-binding</keyword>
<evidence type="ECO:0000256" key="2">
    <source>
        <dbReference type="ARBA" id="ARBA00023125"/>
    </source>
</evidence>
<organism evidence="5 6">
    <name type="scientific">Flavonifractor plautii ATCC 29863</name>
    <dbReference type="NCBI Taxonomy" id="411475"/>
    <lineage>
        <taxon>Bacteria</taxon>
        <taxon>Bacillati</taxon>
        <taxon>Bacillota</taxon>
        <taxon>Clostridia</taxon>
        <taxon>Eubacteriales</taxon>
        <taxon>Oscillospiraceae</taxon>
        <taxon>Flavonifractor</taxon>
    </lineage>
</organism>